<accession>A0A8S9UCP2</accession>
<comment type="caution">
    <text evidence="2">The sequence shown here is derived from an EMBL/GenBank/DDBJ whole genome shotgun (WGS) entry which is preliminary data.</text>
</comment>
<dbReference type="AlphaFoldDB" id="A0A8S9UCP2"/>
<dbReference type="Proteomes" id="UP000704712">
    <property type="component" value="Unassembled WGS sequence"/>
</dbReference>
<reference evidence="2" key="1">
    <citation type="submission" date="2020-03" db="EMBL/GenBank/DDBJ databases">
        <title>Hybrid Assembly of Korean Phytophthora infestans isolates.</title>
        <authorList>
            <person name="Prokchorchik M."/>
            <person name="Lee Y."/>
            <person name="Seo J."/>
            <person name="Cho J.-H."/>
            <person name="Park Y.-E."/>
            <person name="Jang D.-C."/>
            <person name="Im J.-S."/>
            <person name="Choi J.-G."/>
            <person name="Park H.-J."/>
            <person name="Lee G.-B."/>
            <person name="Lee Y.-G."/>
            <person name="Hong S.-Y."/>
            <person name="Cho K."/>
            <person name="Sohn K.H."/>
        </authorList>
    </citation>
    <scope>NUCLEOTIDE SEQUENCE</scope>
    <source>
        <strain evidence="2">KR_2_A2</strain>
    </source>
</reference>
<dbReference type="EMBL" id="JAACNO010001608">
    <property type="protein sequence ID" value="KAF4138875.1"/>
    <property type="molecule type" value="Genomic_DNA"/>
</dbReference>
<evidence type="ECO:0000256" key="1">
    <source>
        <dbReference type="SAM" id="MobiDB-lite"/>
    </source>
</evidence>
<organism evidence="2 3">
    <name type="scientific">Phytophthora infestans</name>
    <name type="common">Potato late blight agent</name>
    <name type="synonym">Botrytis infestans</name>
    <dbReference type="NCBI Taxonomy" id="4787"/>
    <lineage>
        <taxon>Eukaryota</taxon>
        <taxon>Sar</taxon>
        <taxon>Stramenopiles</taxon>
        <taxon>Oomycota</taxon>
        <taxon>Peronosporomycetes</taxon>
        <taxon>Peronosporales</taxon>
        <taxon>Peronosporaceae</taxon>
        <taxon>Phytophthora</taxon>
    </lineage>
</organism>
<evidence type="ECO:0000313" key="2">
    <source>
        <dbReference type="EMBL" id="KAF4138875.1"/>
    </source>
</evidence>
<name>A0A8S9UCP2_PHYIN</name>
<evidence type="ECO:0000313" key="3">
    <source>
        <dbReference type="Proteomes" id="UP000704712"/>
    </source>
</evidence>
<proteinExistence type="predicted"/>
<feature type="compositionally biased region" description="Acidic residues" evidence="1">
    <location>
        <begin position="13"/>
        <end position="40"/>
    </location>
</feature>
<sequence>MLATLGIKKDNDSNEDFVLERSDDEDVEGNLDDFDPEPETTNESVKKRRFSPHEVLPLQKKHKGGESRDSLRGDVVDDSGGANITEYVEYTPRKRTSKHVDELEAMAVSCDKVVSVVVTFPSVEISSWEEFNNVFSEHKRKNQLNFRVRSSETTVAYSISHVEPMPTEFEWTHWVYRCTHSVAQESRSKVTTI</sequence>
<feature type="region of interest" description="Disordered" evidence="1">
    <location>
        <begin position="1"/>
        <end position="53"/>
    </location>
</feature>
<protein>
    <submittedName>
        <fullName evidence="2">Uncharacterized protein</fullName>
    </submittedName>
</protein>
<feature type="region of interest" description="Disordered" evidence="1">
    <location>
        <begin position="59"/>
        <end position="78"/>
    </location>
</feature>
<feature type="compositionally biased region" description="Basic and acidic residues" evidence="1">
    <location>
        <begin position="64"/>
        <end position="75"/>
    </location>
</feature>
<gene>
    <name evidence="2" type="ORF">GN958_ATG11832</name>
</gene>